<name>A0A8B7Z8V5_ACAPL</name>
<feature type="compositionally biased region" description="Basic and acidic residues" evidence="4">
    <location>
        <begin position="22"/>
        <end position="48"/>
    </location>
</feature>
<proteinExistence type="predicted"/>
<feature type="domain" description="TIR" evidence="5">
    <location>
        <begin position="115"/>
        <end position="275"/>
    </location>
</feature>
<dbReference type="PANTHER" id="PTHR12697:SF29">
    <property type="entry name" value="TIR DOMAIN-CONTAINING PROTEIN"/>
    <property type="match status" value="1"/>
</dbReference>
<evidence type="ECO:0000256" key="1">
    <source>
        <dbReference type="ARBA" id="ARBA00045876"/>
    </source>
</evidence>
<dbReference type="RefSeq" id="XP_022102101.1">
    <property type="nucleotide sequence ID" value="XM_022246409.1"/>
</dbReference>
<reference evidence="7 8" key="1">
    <citation type="submission" date="2025-04" db="UniProtKB">
        <authorList>
            <consortium name="RefSeq"/>
        </authorList>
    </citation>
    <scope>IDENTIFICATION</scope>
</reference>
<evidence type="ECO:0000313" key="13">
    <source>
        <dbReference type="RefSeq" id="XP_022102103.1"/>
    </source>
</evidence>
<organism evidence="6 9">
    <name type="scientific">Acanthaster planci</name>
    <name type="common">Crown-of-thorns starfish</name>
    <dbReference type="NCBI Taxonomy" id="133434"/>
    <lineage>
        <taxon>Eukaryota</taxon>
        <taxon>Metazoa</taxon>
        <taxon>Echinodermata</taxon>
        <taxon>Eleutherozoa</taxon>
        <taxon>Asterozoa</taxon>
        <taxon>Asteroidea</taxon>
        <taxon>Valvatacea</taxon>
        <taxon>Valvatida</taxon>
        <taxon>Acanthasteridae</taxon>
        <taxon>Acanthaster</taxon>
    </lineage>
</organism>
<dbReference type="InterPro" id="IPR035897">
    <property type="entry name" value="Toll_tir_struct_dom_sf"/>
</dbReference>
<feature type="region of interest" description="Disordered" evidence="4">
    <location>
        <begin position="1"/>
        <end position="88"/>
    </location>
</feature>
<evidence type="ECO:0000259" key="5">
    <source>
        <dbReference type="PROSITE" id="PS50104"/>
    </source>
</evidence>
<dbReference type="InterPro" id="IPR011989">
    <property type="entry name" value="ARM-like"/>
</dbReference>
<evidence type="ECO:0000256" key="4">
    <source>
        <dbReference type="SAM" id="MobiDB-lite"/>
    </source>
</evidence>
<dbReference type="Gene3D" id="3.40.50.10140">
    <property type="entry name" value="Toll/interleukin-1 receptor homology (TIR) domain"/>
    <property type="match status" value="1"/>
</dbReference>
<dbReference type="GeneID" id="110985405"/>
<dbReference type="InterPro" id="IPR000157">
    <property type="entry name" value="TIR_dom"/>
</dbReference>
<evidence type="ECO:0000256" key="3">
    <source>
        <dbReference type="SAM" id="Coils"/>
    </source>
</evidence>
<feature type="compositionally biased region" description="Basic residues" evidence="4">
    <location>
        <begin position="1"/>
        <end position="14"/>
    </location>
</feature>
<evidence type="ECO:0000313" key="6">
    <source>
        <dbReference type="Proteomes" id="UP000694845"/>
    </source>
</evidence>
<sequence>MGTASSKHRHKKTRPSSAPGHLGEKDKEPTEKYRPHSHSESQTEEIHVGHGGQESTQRLDTSEVAMKHQSTDTGIENQGTEKADPVKENCTSLEEAVDKGSGTGSRRPSRTISMEPTDIMISYSHQDKDQMRQIRDALEKAGITVWVDEVGLKAGVEFFNKIGQAIVDAKLFLSLLSTKSVVSRYCRDELALAYISSKPIFPCALEGRDDMIPLMDFGMRLQLAPVDWTMFTDTSAFNQSMMELVKKIQSKLIELKAEKEVDNKRPTFQRQRSHLNLHSTPAFASKKETDFWEKHFKGQATVEWERFEEAFMEEYGSQLDEMFQNVDQQWLLSILNTEMDEDSDGLVTRQHYNDFCTVNGERSEFWKRVQEHALESYTMREVFSMNSTVRIDAIHNLSKFHSSSVLEALLDLCSDKDENVRAVAALSLARVADPHNKHAVGRMMNLLKDKDRLVRESGCLALGHIKAEEAAPQLVNLWRNDAISNVREAAQIALENIGGEEAKKAMHITKVLSDEIKKLSEAH</sequence>
<evidence type="ECO:0000313" key="12">
    <source>
        <dbReference type="RefSeq" id="XP_022102102.1"/>
    </source>
</evidence>
<dbReference type="OrthoDB" id="194358at2759"/>
<dbReference type="GO" id="GO:0007165">
    <property type="term" value="P:signal transduction"/>
    <property type="evidence" value="ECO:0007669"/>
    <property type="project" value="InterPro"/>
</dbReference>
<dbReference type="SUPFAM" id="SSF48371">
    <property type="entry name" value="ARM repeat"/>
    <property type="match status" value="1"/>
</dbReference>
<evidence type="ECO:0000313" key="9">
    <source>
        <dbReference type="RefSeq" id="XP_022102098.1"/>
    </source>
</evidence>
<dbReference type="PROSITE" id="PS50104">
    <property type="entry name" value="TIR"/>
    <property type="match status" value="1"/>
</dbReference>
<evidence type="ECO:0000313" key="10">
    <source>
        <dbReference type="RefSeq" id="XP_022102100.1"/>
    </source>
</evidence>
<dbReference type="RefSeq" id="XP_022102098.1">
    <property type="nucleotide sequence ID" value="XM_022246406.1"/>
</dbReference>
<feature type="coiled-coil region" evidence="3">
    <location>
        <begin position="238"/>
        <end position="265"/>
    </location>
</feature>
<evidence type="ECO:0000313" key="11">
    <source>
        <dbReference type="RefSeq" id="XP_022102101.1"/>
    </source>
</evidence>
<accession>A0A8B7Z8V5</accession>
<dbReference type="RefSeq" id="XP_022102103.1">
    <property type="nucleotide sequence ID" value="XM_022246411.1"/>
</dbReference>
<dbReference type="GO" id="GO:0016491">
    <property type="term" value="F:oxidoreductase activity"/>
    <property type="evidence" value="ECO:0007669"/>
    <property type="project" value="TreeGrafter"/>
</dbReference>
<dbReference type="RefSeq" id="XP_022102102.1">
    <property type="nucleotide sequence ID" value="XM_022246410.1"/>
</dbReference>
<dbReference type="PANTHER" id="PTHR12697">
    <property type="entry name" value="PBS LYASE HEAT-LIKE PROTEIN"/>
    <property type="match status" value="1"/>
</dbReference>
<dbReference type="Proteomes" id="UP000694845">
    <property type="component" value="Unplaced"/>
</dbReference>
<dbReference type="AlphaFoldDB" id="A0A8B7Z8V5"/>
<protein>
    <submittedName>
        <fullName evidence="7 8">Uncharacterized protein LOC110985405 isoform X1</fullName>
    </submittedName>
</protein>
<evidence type="ECO:0000256" key="2">
    <source>
        <dbReference type="PROSITE-ProRule" id="PRU00103"/>
    </source>
</evidence>
<dbReference type="InterPro" id="IPR016024">
    <property type="entry name" value="ARM-type_fold"/>
</dbReference>
<dbReference type="Gene3D" id="1.25.10.10">
    <property type="entry name" value="Leucine-rich Repeat Variant"/>
    <property type="match status" value="1"/>
</dbReference>
<comment type="function">
    <text evidence="1">Catalyzes the hydroxylation of the N(6)-(4-aminobutyl)-L-lysine intermediate produced by deoxyhypusine synthase/DHPS on a critical lysine of the eukaryotic translation initiation factor 5A/eIF-5A. This is the second step of the post-translational modification of that lysine into an unusual amino acid residue named hypusine. Hypusination is unique to mature eIF-5A factor and is essential for its function.</text>
</comment>
<evidence type="ECO:0000313" key="7">
    <source>
        <dbReference type="RefSeq" id="XP_022102096.1"/>
    </source>
</evidence>
<dbReference type="Pfam" id="PF13646">
    <property type="entry name" value="HEAT_2"/>
    <property type="match status" value="2"/>
</dbReference>
<dbReference type="KEGG" id="aplc:110985405"/>
<feature type="repeat" description="HEAT" evidence="2">
    <location>
        <begin position="405"/>
        <end position="443"/>
    </location>
</feature>
<dbReference type="RefSeq" id="XP_022102096.1">
    <property type="nucleotide sequence ID" value="XM_022246404.1"/>
</dbReference>
<evidence type="ECO:0000313" key="8">
    <source>
        <dbReference type="RefSeq" id="XP_022102097.1"/>
    </source>
</evidence>
<dbReference type="RefSeq" id="XP_022102097.1">
    <property type="nucleotide sequence ID" value="XM_022246405.1"/>
</dbReference>
<dbReference type="SUPFAM" id="SSF52200">
    <property type="entry name" value="Toll/Interleukin receptor TIR domain"/>
    <property type="match status" value="1"/>
</dbReference>
<dbReference type="InterPro" id="IPR021133">
    <property type="entry name" value="HEAT_type_2"/>
</dbReference>
<dbReference type="PROSITE" id="PS50077">
    <property type="entry name" value="HEAT_REPEAT"/>
    <property type="match status" value="1"/>
</dbReference>
<dbReference type="Pfam" id="PF13676">
    <property type="entry name" value="TIR_2"/>
    <property type="match status" value="1"/>
</dbReference>
<keyword evidence="3" id="KW-0175">Coiled coil</keyword>
<dbReference type="RefSeq" id="XP_022102100.1">
    <property type="nucleotide sequence ID" value="XM_022246408.1"/>
</dbReference>
<gene>
    <name evidence="7 8 9 10 11 12 13" type="primary">LOC110985405</name>
</gene>
<keyword evidence="6" id="KW-1185">Reference proteome</keyword>